<dbReference type="RefSeq" id="XP_007684920.1">
    <property type="nucleotide sequence ID" value="XM_007686730.1"/>
</dbReference>
<feature type="compositionally biased region" description="Polar residues" evidence="1">
    <location>
        <begin position="374"/>
        <end position="384"/>
    </location>
</feature>
<evidence type="ECO:0000313" key="3">
    <source>
        <dbReference type="Proteomes" id="UP000054032"/>
    </source>
</evidence>
<dbReference type="HOGENOM" id="CLU_534176_0_0_1"/>
<feature type="compositionally biased region" description="Polar residues" evidence="1">
    <location>
        <begin position="45"/>
        <end position="61"/>
    </location>
</feature>
<feature type="region of interest" description="Disordered" evidence="1">
    <location>
        <begin position="411"/>
        <end position="468"/>
    </location>
</feature>
<name>W6ZF94_COCMI</name>
<dbReference type="AlphaFoldDB" id="W6ZF94"/>
<dbReference type="GeneID" id="19120486"/>
<dbReference type="EMBL" id="KI963940">
    <property type="protein sequence ID" value="EUC48578.1"/>
    <property type="molecule type" value="Genomic_DNA"/>
</dbReference>
<organism evidence="2 3">
    <name type="scientific">Bipolaris oryzae ATCC 44560</name>
    <dbReference type="NCBI Taxonomy" id="930090"/>
    <lineage>
        <taxon>Eukaryota</taxon>
        <taxon>Fungi</taxon>
        <taxon>Dikarya</taxon>
        <taxon>Ascomycota</taxon>
        <taxon>Pezizomycotina</taxon>
        <taxon>Dothideomycetes</taxon>
        <taxon>Pleosporomycetidae</taxon>
        <taxon>Pleosporales</taxon>
        <taxon>Pleosporineae</taxon>
        <taxon>Pleosporaceae</taxon>
        <taxon>Bipolaris</taxon>
    </lineage>
</organism>
<accession>W6ZF94</accession>
<keyword evidence="3" id="KW-1185">Reference proteome</keyword>
<sequence>MDNPTPTPRLKRPSVQDEDEVRKSQRRRLSSGDSLIETLLRVQKLISSQMAESPGSNADNSKNNRRRRGEERSKVSIKSNSPSVSRRQPYGRQRPRPKLRQIVPAASAPNSSVFENQQQEYELQAMLNSRSKRITGRMDVALTLLPQIPFPYGAGQQSSYYHPSYTSPMDAERRHSYHRYGASYGNIPTGSGDSSLLQARGVAGFISAPAYPPASLSQPIPAAGTYHQWNTYDNLITGQRGQPQGPGSLAGFPPPEGPDPRLMGPPQYYQSAVTNGYPAMPSTGLSMRSAGPSDGVSPGSYYSQHQPLPTQFGMATAPGMSIRPPHQPMAYSAVPVNDPPGNYSGFAPPRSSQTNFRTGLQAQTQFASPGPGQSDPSLQTQTSPMGFPPHLGIPAQYSSYVNLPLPYPPPMSNNAGPSETRAAPIPTRSIPNTLPLPSSPKVPVAEASAQLLEEPSQQNAQDSTSFNILNWDPTSPYLMGPEEIEQIRRLCLAGATGENGNEGLDESGLP</sequence>
<feature type="region of interest" description="Disordered" evidence="1">
    <location>
        <begin position="1"/>
        <end position="115"/>
    </location>
</feature>
<dbReference type="Proteomes" id="UP000054032">
    <property type="component" value="Unassembled WGS sequence"/>
</dbReference>
<feature type="compositionally biased region" description="Polar residues" evidence="1">
    <location>
        <begin position="455"/>
        <end position="468"/>
    </location>
</feature>
<dbReference type="KEGG" id="bor:COCMIDRAFT_23744"/>
<protein>
    <submittedName>
        <fullName evidence="2">Uncharacterized protein</fullName>
    </submittedName>
</protein>
<gene>
    <name evidence="2" type="ORF">COCMIDRAFT_23744</name>
</gene>
<feature type="region of interest" description="Disordered" evidence="1">
    <location>
        <begin position="238"/>
        <end position="261"/>
    </location>
</feature>
<proteinExistence type="predicted"/>
<dbReference type="OrthoDB" id="3695277at2759"/>
<evidence type="ECO:0000256" key="1">
    <source>
        <dbReference type="SAM" id="MobiDB-lite"/>
    </source>
</evidence>
<evidence type="ECO:0000313" key="2">
    <source>
        <dbReference type="EMBL" id="EUC48578.1"/>
    </source>
</evidence>
<feature type="compositionally biased region" description="Polar residues" evidence="1">
    <location>
        <begin position="76"/>
        <end position="85"/>
    </location>
</feature>
<reference evidence="2 3" key="1">
    <citation type="journal article" date="2013" name="PLoS Genet.">
        <title>Comparative genome structure, secondary metabolite, and effector coding capacity across Cochliobolus pathogens.</title>
        <authorList>
            <person name="Condon B.J."/>
            <person name="Leng Y."/>
            <person name="Wu D."/>
            <person name="Bushley K.E."/>
            <person name="Ohm R.A."/>
            <person name="Otillar R."/>
            <person name="Martin J."/>
            <person name="Schackwitz W."/>
            <person name="Grimwood J."/>
            <person name="MohdZainudin N."/>
            <person name="Xue C."/>
            <person name="Wang R."/>
            <person name="Manning V.A."/>
            <person name="Dhillon B."/>
            <person name="Tu Z.J."/>
            <person name="Steffenson B.J."/>
            <person name="Salamov A."/>
            <person name="Sun H."/>
            <person name="Lowry S."/>
            <person name="LaButti K."/>
            <person name="Han J."/>
            <person name="Copeland A."/>
            <person name="Lindquist E."/>
            <person name="Barry K."/>
            <person name="Schmutz J."/>
            <person name="Baker S.E."/>
            <person name="Ciuffetti L.M."/>
            <person name="Grigoriev I.V."/>
            <person name="Zhong S."/>
            <person name="Turgeon B.G."/>
        </authorList>
    </citation>
    <scope>NUCLEOTIDE SEQUENCE [LARGE SCALE GENOMIC DNA]</scope>
    <source>
        <strain evidence="2 3">ATCC 44560</strain>
    </source>
</reference>
<feature type="region of interest" description="Disordered" evidence="1">
    <location>
        <begin position="364"/>
        <end position="391"/>
    </location>
</feature>